<evidence type="ECO:0000313" key="10">
    <source>
        <dbReference type="EMBL" id="EGV63204.1"/>
    </source>
</evidence>
<keyword evidence="3" id="KW-0805">Transcription regulation</keyword>
<reference evidence="10 11" key="1">
    <citation type="journal article" date="2011" name="Proc. Natl. Acad. Sci. U.S.A.">
        <title>Comparative genomics of xylose-fermenting fungi for enhanced biofuel production.</title>
        <authorList>
            <person name="Wohlbach D.J."/>
            <person name="Kuo A."/>
            <person name="Sato T.K."/>
            <person name="Potts K.M."/>
            <person name="Salamov A.A."/>
            <person name="LaButti K.M."/>
            <person name="Sun H."/>
            <person name="Clum A."/>
            <person name="Pangilinan J.L."/>
            <person name="Lindquist E.A."/>
            <person name="Lucas S."/>
            <person name="Lapidus A."/>
            <person name="Jin M."/>
            <person name="Gunawan C."/>
            <person name="Balan V."/>
            <person name="Dale B.E."/>
            <person name="Jeffries T.W."/>
            <person name="Zinkel R."/>
            <person name="Barry K.W."/>
            <person name="Grigoriev I.V."/>
            <person name="Gasch A.P."/>
        </authorList>
    </citation>
    <scope>NUCLEOTIDE SEQUENCE [LARGE SCALE GENOMIC DNA]</scope>
    <source>
        <strain evidence="11">ATCC 10573 / BCRC 21748 / CBS 615 / JCM 9827 / NBRC 10315 / NRRL Y-1498 / VKM Y-70</strain>
    </source>
</reference>
<keyword evidence="4" id="KW-0804">Transcription</keyword>
<dbReference type="PANTHER" id="PTHR12264">
    <property type="entry name" value="TRANSCRIPTION INITIATION FACTOR TFIID SUBUNIT 12"/>
    <property type="match status" value="1"/>
</dbReference>
<feature type="region of interest" description="Disordered" evidence="8">
    <location>
        <begin position="339"/>
        <end position="363"/>
    </location>
</feature>
<organism evidence="11">
    <name type="scientific">Candida tenuis (strain ATCC 10573 / BCRC 21748 / CBS 615 / JCM 9827 / NBRC 10315 / NRRL Y-1498 / VKM Y-70)</name>
    <name type="common">Yeast</name>
    <name type="synonym">Yamadazyma tenuis</name>
    <dbReference type="NCBI Taxonomy" id="590646"/>
    <lineage>
        <taxon>Eukaryota</taxon>
        <taxon>Fungi</taxon>
        <taxon>Dikarya</taxon>
        <taxon>Ascomycota</taxon>
        <taxon>Saccharomycotina</taxon>
        <taxon>Pichiomycetes</taxon>
        <taxon>Debaryomycetaceae</taxon>
        <taxon>Yamadazyma</taxon>
    </lineage>
</organism>
<feature type="compositionally biased region" description="Low complexity" evidence="8">
    <location>
        <begin position="253"/>
        <end position="263"/>
    </location>
</feature>
<dbReference type="EMBL" id="GL996524">
    <property type="protein sequence ID" value="EGV63204.1"/>
    <property type="molecule type" value="Genomic_DNA"/>
</dbReference>
<evidence type="ECO:0000256" key="8">
    <source>
        <dbReference type="SAM" id="MobiDB-lite"/>
    </source>
</evidence>
<dbReference type="GO" id="GO:0046982">
    <property type="term" value="F:protein heterodimerization activity"/>
    <property type="evidence" value="ECO:0007669"/>
    <property type="project" value="InterPro"/>
</dbReference>
<feature type="compositionally biased region" description="Polar residues" evidence="8">
    <location>
        <begin position="264"/>
        <end position="296"/>
    </location>
</feature>
<feature type="compositionally biased region" description="Polar residues" evidence="8">
    <location>
        <begin position="339"/>
        <end position="351"/>
    </location>
</feature>
<sequence length="524" mass="57239">MSTPNLNQTNNQARGQSRAINIQPSQVTQLLQALKQEVALAKAAGNDTARAQHHSVKAESIKQILLDYQAQQKAKMAQQRGLQQQQSMSQTQQMAGLSRGNQLGMQGNLQSVGNSNFQQQQQPRPQTAPQAQQMGMNTTTSDNQRANSGTPSLPANTITEKNFSEVKLRLEEFERKIHQLENSKKNYTLPEQISQVESSITELKSKYSKYQKFALYMRTQLMERARAQGQSQGSQMGQNQQSTASQNFNQVGQQMVSSQGSVSTPSTAQGQGLPLSQTPPISLPQQVVQNQASHVQASGDKKPQMGKSTSPVPQSQPQSSSASPARINSNLNLQGITKQSAPSLPISSSINVRPPQPVTMKPNNISRPTLSGGVANGFGQILGTPAIVKIPTYELNQSGNAQIPDNGGRVLTKRKLNELVQTIGADQGDGKTVIDGDVEELLLDLADEFINSVTGFACRLAKHRKVESIDVRDVQLHLEKNWNIRIPGYSMDEIKSTRRWQPTPTYQQKVSGVEISKSVNDISG</sequence>
<feature type="compositionally biased region" description="Low complexity" evidence="8">
    <location>
        <begin position="118"/>
        <end position="133"/>
    </location>
</feature>
<dbReference type="FunFam" id="1.10.20.10:FF:000011">
    <property type="entry name" value="Transcription initiation factor TFIID subunit 12"/>
    <property type="match status" value="1"/>
</dbReference>
<feature type="domain" description="Transcription initiation factor TFIID subunit 12" evidence="9">
    <location>
        <begin position="412"/>
        <end position="484"/>
    </location>
</feature>
<dbReference type="InterPro" id="IPR037794">
    <property type="entry name" value="TAF12"/>
</dbReference>
<feature type="region of interest" description="Disordered" evidence="8">
    <location>
        <begin position="77"/>
        <end position="160"/>
    </location>
</feature>
<evidence type="ECO:0000256" key="1">
    <source>
        <dbReference type="ARBA" id="ARBA00004123"/>
    </source>
</evidence>
<dbReference type="GO" id="GO:0000124">
    <property type="term" value="C:SAGA complex"/>
    <property type="evidence" value="ECO:0007669"/>
    <property type="project" value="InterPro"/>
</dbReference>
<dbReference type="GO" id="GO:0005669">
    <property type="term" value="C:transcription factor TFIID complex"/>
    <property type="evidence" value="ECO:0007669"/>
    <property type="project" value="InterPro"/>
</dbReference>
<protein>
    <recommendedName>
        <fullName evidence="6">TBP-associated factor 12</fullName>
    </recommendedName>
    <alternativeName>
        <fullName evidence="7">Transcription initiation factor TFIID subunit 12</fullName>
    </alternativeName>
</protein>
<dbReference type="GO" id="GO:0003677">
    <property type="term" value="F:DNA binding"/>
    <property type="evidence" value="ECO:0007669"/>
    <property type="project" value="TreeGrafter"/>
</dbReference>
<evidence type="ECO:0000256" key="4">
    <source>
        <dbReference type="ARBA" id="ARBA00023163"/>
    </source>
</evidence>
<dbReference type="HOGENOM" id="CLU_021602_1_0_1"/>
<comment type="similarity">
    <text evidence="2">Belongs to the TAF12 family.</text>
</comment>
<dbReference type="PANTHER" id="PTHR12264:SF21">
    <property type="entry name" value="TRANSCRIPTION INITIATION FACTOR TFIID SUBUNIT 12"/>
    <property type="match status" value="1"/>
</dbReference>
<comment type="subcellular location">
    <subcellularLocation>
        <location evidence="1">Nucleus</location>
    </subcellularLocation>
</comment>
<feature type="region of interest" description="Disordered" evidence="8">
    <location>
        <begin position="225"/>
        <end position="244"/>
    </location>
</feature>
<evidence type="ECO:0000256" key="3">
    <source>
        <dbReference type="ARBA" id="ARBA00023015"/>
    </source>
</evidence>
<dbReference type="InterPro" id="IPR009072">
    <property type="entry name" value="Histone-fold"/>
</dbReference>
<evidence type="ECO:0000256" key="5">
    <source>
        <dbReference type="ARBA" id="ARBA00023242"/>
    </source>
</evidence>
<accession>G3B5E9</accession>
<keyword evidence="5" id="KW-0539">Nucleus</keyword>
<dbReference type="OrthoDB" id="2193432at2759"/>
<evidence type="ECO:0000256" key="2">
    <source>
        <dbReference type="ARBA" id="ARBA00007530"/>
    </source>
</evidence>
<dbReference type="Pfam" id="PF03847">
    <property type="entry name" value="TFIID_20kDa"/>
    <property type="match status" value="1"/>
</dbReference>
<keyword evidence="11" id="KW-1185">Reference proteome</keyword>
<feature type="compositionally biased region" description="Low complexity" evidence="8">
    <location>
        <begin position="77"/>
        <end position="96"/>
    </location>
</feature>
<feature type="compositionally biased region" description="Low complexity" evidence="8">
    <location>
        <begin position="308"/>
        <end position="324"/>
    </location>
</feature>
<dbReference type="STRING" id="590646.G3B5E9"/>
<evidence type="ECO:0000256" key="7">
    <source>
        <dbReference type="ARBA" id="ARBA00093657"/>
    </source>
</evidence>
<proteinExistence type="inferred from homology"/>
<dbReference type="InterPro" id="IPR003228">
    <property type="entry name" value="TFIID_TAF12_dom"/>
</dbReference>
<dbReference type="AlphaFoldDB" id="G3B5E9"/>
<dbReference type="GO" id="GO:0051123">
    <property type="term" value="P:RNA polymerase II preinitiation complex assembly"/>
    <property type="evidence" value="ECO:0007669"/>
    <property type="project" value="TreeGrafter"/>
</dbReference>
<dbReference type="CDD" id="cd07981">
    <property type="entry name" value="HFD_TAF12"/>
    <property type="match status" value="1"/>
</dbReference>
<evidence type="ECO:0000313" key="11">
    <source>
        <dbReference type="Proteomes" id="UP000000707"/>
    </source>
</evidence>
<dbReference type="Proteomes" id="UP000000707">
    <property type="component" value="Unassembled WGS sequence"/>
</dbReference>
<name>G3B5E9_CANTC</name>
<dbReference type="SUPFAM" id="SSF47113">
    <property type="entry name" value="Histone-fold"/>
    <property type="match status" value="1"/>
</dbReference>
<feature type="region of interest" description="Disordered" evidence="8">
    <location>
        <begin position="253"/>
        <end position="326"/>
    </location>
</feature>
<dbReference type="Gene3D" id="1.10.20.10">
    <property type="entry name" value="Histone, subunit A"/>
    <property type="match status" value="1"/>
</dbReference>
<evidence type="ECO:0000259" key="9">
    <source>
        <dbReference type="Pfam" id="PF03847"/>
    </source>
</evidence>
<dbReference type="eggNOG" id="KOG1142">
    <property type="taxonomic scope" value="Eukaryota"/>
</dbReference>
<feature type="compositionally biased region" description="Polar residues" evidence="8">
    <location>
        <begin position="99"/>
        <end position="117"/>
    </location>
</feature>
<dbReference type="GO" id="GO:0017025">
    <property type="term" value="F:TBP-class protein binding"/>
    <property type="evidence" value="ECO:0007669"/>
    <property type="project" value="TreeGrafter"/>
</dbReference>
<gene>
    <name evidence="10" type="ORF">CANTEDRAFT_130715</name>
</gene>
<feature type="compositionally biased region" description="Low complexity" evidence="8">
    <location>
        <begin position="228"/>
        <end position="242"/>
    </location>
</feature>
<feature type="compositionally biased region" description="Polar residues" evidence="8">
    <location>
        <begin position="134"/>
        <end position="160"/>
    </location>
</feature>
<evidence type="ECO:0000256" key="6">
    <source>
        <dbReference type="ARBA" id="ARBA00075089"/>
    </source>
</evidence>